<feature type="transmembrane region" description="Helical" evidence="2">
    <location>
        <begin position="104"/>
        <end position="123"/>
    </location>
</feature>
<feature type="transmembrane region" description="Helical" evidence="2">
    <location>
        <begin position="227"/>
        <end position="254"/>
    </location>
</feature>
<feature type="transmembrane region" description="Helical" evidence="2">
    <location>
        <begin position="31"/>
        <end position="51"/>
    </location>
</feature>
<reference evidence="3 4" key="1">
    <citation type="submission" date="2019-08" db="EMBL/GenBank/DDBJ databases">
        <authorList>
            <person name="Peeters C."/>
        </authorList>
    </citation>
    <scope>NUCLEOTIDE SEQUENCE [LARGE SCALE GENOMIC DNA]</scope>
    <source>
        <strain evidence="3 4">LMG 31114</strain>
    </source>
</reference>
<dbReference type="Proteomes" id="UP000366945">
    <property type="component" value="Unassembled WGS sequence"/>
</dbReference>
<feature type="region of interest" description="Disordered" evidence="1">
    <location>
        <begin position="1"/>
        <end position="20"/>
    </location>
</feature>
<feature type="transmembrane region" description="Helical" evidence="2">
    <location>
        <begin position="190"/>
        <end position="207"/>
    </location>
</feature>
<keyword evidence="2" id="KW-0812">Transmembrane</keyword>
<sequence>MTHGTASDGPERDDPAGGTLAARPRSATHGLVAACGLLAFLASLALLRLYRPFGNDVVASALFMIGMTSAVLLLVDLSWQKSYRRTSTGLSFERDTPSWSRTGFKFAGLLGSLGFVALLYWLFPEYHGDFYDRYYRMLSWILPPWLLLAVPYIHFVDRRMPQPFDGYWHLGQVVTLQWRGVDGRILGQHLLGWVVKGFFLPLMFGYLCDDLTRFMNADFAQLTGFKAWFDLLYGLCYFIDVGLVAMGYLLTLRVADTHLRSTEPTMLGWAVALACYEPFWSLIGRQYLRYETGFAWGQWLWGSSLLYGIWGCAILALTMIYVWATISFGARFSNLTHRGIITNGPYRWTKHPAYVAKNLSWWLIYIPFVAHGPLDEALRHCLLLLGVNGIYAMRAWTEERHLSRDPVYVAYAKWVDANGLFRFLPRWPLRGGRQPVQNAG</sequence>
<feature type="transmembrane region" description="Helical" evidence="2">
    <location>
        <begin position="304"/>
        <end position="324"/>
    </location>
</feature>
<proteinExistence type="predicted"/>
<dbReference type="AlphaFoldDB" id="A0A5E4YH12"/>
<protein>
    <recommendedName>
        <fullName evidence="5">Isoprenylcysteine carboxyl methyltransferase</fullName>
    </recommendedName>
</protein>
<feature type="transmembrane region" description="Helical" evidence="2">
    <location>
        <begin position="266"/>
        <end position="284"/>
    </location>
</feature>
<evidence type="ECO:0000313" key="3">
    <source>
        <dbReference type="EMBL" id="VVE47740.1"/>
    </source>
</evidence>
<dbReference type="RefSeq" id="WP_150681680.1">
    <property type="nucleotide sequence ID" value="NZ_CABPSK010000004.1"/>
</dbReference>
<dbReference type="OrthoDB" id="9809773at2"/>
<evidence type="ECO:0000256" key="2">
    <source>
        <dbReference type="SAM" id="Phobius"/>
    </source>
</evidence>
<dbReference type="Gene3D" id="1.20.120.1630">
    <property type="match status" value="1"/>
</dbReference>
<organism evidence="3 4">
    <name type="scientific">Pandoraea pneumonica</name>
    <dbReference type="NCBI Taxonomy" id="2508299"/>
    <lineage>
        <taxon>Bacteria</taxon>
        <taxon>Pseudomonadati</taxon>
        <taxon>Pseudomonadota</taxon>
        <taxon>Betaproteobacteria</taxon>
        <taxon>Burkholderiales</taxon>
        <taxon>Burkholderiaceae</taxon>
        <taxon>Pandoraea</taxon>
    </lineage>
</organism>
<evidence type="ECO:0008006" key="5">
    <source>
        <dbReference type="Google" id="ProtNLM"/>
    </source>
</evidence>
<gene>
    <name evidence="3" type="ORF">PPN31114_04517</name>
</gene>
<keyword evidence="2" id="KW-0472">Membrane</keyword>
<keyword evidence="4" id="KW-1185">Reference proteome</keyword>
<evidence type="ECO:0000313" key="4">
    <source>
        <dbReference type="Proteomes" id="UP000366945"/>
    </source>
</evidence>
<feature type="transmembrane region" description="Helical" evidence="2">
    <location>
        <begin position="135"/>
        <end position="155"/>
    </location>
</feature>
<evidence type="ECO:0000256" key="1">
    <source>
        <dbReference type="SAM" id="MobiDB-lite"/>
    </source>
</evidence>
<dbReference type="GeneID" id="300406500"/>
<dbReference type="EMBL" id="CABPSK010000004">
    <property type="protein sequence ID" value="VVE47740.1"/>
    <property type="molecule type" value="Genomic_DNA"/>
</dbReference>
<feature type="transmembrane region" description="Helical" evidence="2">
    <location>
        <begin position="57"/>
        <end position="75"/>
    </location>
</feature>
<accession>A0A5E4YH12</accession>
<name>A0A5E4YH12_9BURK</name>
<keyword evidence="2" id="KW-1133">Transmembrane helix</keyword>